<keyword evidence="3 5" id="KW-0067">ATP-binding</keyword>
<dbReference type="Gene3D" id="3.40.50.300">
    <property type="entry name" value="P-loop containing nucleotide triphosphate hydrolases"/>
    <property type="match status" value="1"/>
</dbReference>
<dbReference type="PANTHER" id="PTHR42788">
    <property type="entry name" value="TAURINE IMPORT ATP-BINDING PROTEIN-RELATED"/>
    <property type="match status" value="1"/>
</dbReference>
<accession>A0A1C6UNY2</accession>
<gene>
    <name evidence="5" type="ORF">GA0070617_3040</name>
</gene>
<evidence type="ECO:0000256" key="3">
    <source>
        <dbReference type="ARBA" id="ARBA00022840"/>
    </source>
</evidence>
<name>A0A1C6UNY2_9ACTN</name>
<dbReference type="SMART" id="SM00382">
    <property type="entry name" value="AAA"/>
    <property type="match status" value="1"/>
</dbReference>
<dbReference type="InterPro" id="IPR017871">
    <property type="entry name" value="ABC_transporter-like_CS"/>
</dbReference>
<dbReference type="PANTHER" id="PTHR42788:SF19">
    <property type="entry name" value="ALIPHATIC SULFONATES IMPORT ATP-BINDING PROTEIN SSUB 2"/>
    <property type="match status" value="1"/>
</dbReference>
<dbReference type="InterPro" id="IPR003593">
    <property type="entry name" value="AAA+_ATPase"/>
</dbReference>
<dbReference type="PROSITE" id="PS00211">
    <property type="entry name" value="ABC_TRANSPORTER_1"/>
    <property type="match status" value="1"/>
</dbReference>
<feature type="domain" description="ABC transporter" evidence="4">
    <location>
        <begin position="10"/>
        <end position="234"/>
    </location>
</feature>
<keyword evidence="1" id="KW-0813">Transport</keyword>
<evidence type="ECO:0000256" key="1">
    <source>
        <dbReference type="ARBA" id="ARBA00022448"/>
    </source>
</evidence>
<dbReference type="RefSeq" id="WP_091446443.1">
    <property type="nucleotide sequence ID" value="NZ_BMMJ01000005.1"/>
</dbReference>
<dbReference type="AlphaFoldDB" id="A0A1C6UNY2"/>
<evidence type="ECO:0000259" key="4">
    <source>
        <dbReference type="PROSITE" id="PS50893"/>
    </source>
</evidence>
<dbReference type="PROSITE" id="PS50893">
    <property type="entry name" value="ABC_TRANSPORTER_2"/>
    <property type="match status" value="1"/>
</dbReference>
<dbReference type="STRING" id="683228.GA0070617_3040"/>
<evidence type="ECO:0000313" key="5">
    <source>
        <dbReference type="EMBL" id="SCL55735.1"/>
    </source>
</evidence>
<dbReference type="Proteomes" id="UP000198937">
    <property type="component" value="Unassembled WGS sequence"/>
</dbReference>
<reference evidence="6" key="1">
    <citation type="submission" date="2016-06" db="EMBL/GenBank/DDBJ databases">
        <authorList>
            <person name="Varghese N."/>
            <person name="Submissions Spin"/>
        </authorList>
    </citation>
    <scope>NUCLEOTIDE SEQUENCE [LARGE SCALE GENOMIC DNA]</scope>
    <source>
        <strain evidence="6">DSM 45577</strain>
    </source>
</reference>
<keyword evidence="2" id="KW-0547">Nucleotide-binding</keyword>
<dbReference type="SUPFAM" id="SSF52540">
    <property type="entry name" value="P-loop containing nucleoside triphosphate hydrolases"/>
    <property type="match status" value="1"/>
</dbReference>
<dbReference type="Pfam" id="PF00005">
    <property type="entry name" value="ABC_tran"/>
    <property type="match status" value="1"/>
</dbReference>
<dbReference type="OrthoDB" id="4533303at2"/>
<protein>
    <submittedName>
        <fullName evidence="5">NitT/TauT family transport system ATP-binding protein</fullName>
    </submittedName>
</protein>
<organism evidence="5 6">
    <name type="scientific">Micromonospora yangpuensis</name>
    <dbReference type="NCBI Taxonomy" id="683228"/>
    <lineage>
        <taxon>Bacteria</taxon>
        <taxon>Bacillati</taxon>
        <taxon>Actinomycetota</taxon>
        <taxon>Actinomycetes</taxon>
        <taxon>Micromonosporales</taxon>
        <taxon>Micromonosporaceae</taxon>
        <taxon>Micromonospora</taxon>
    </lineage>
</organism>
<sequence>MNRPTGDARIRLDGVDKAFVNRRTGERQQVLRNFSFTLAADELVAVVGASGTGKTTLLHLVAGLELPDRGTVDTGGGQPRLGMVFQQPRLLDWTSVDTNVRLAARAARIDGAEVPRILDQVGLTEYAQSYPSVLSGGQRQRVAVARAFVVRPELVLLDEPFSALDELTARRLRLLLQELWLHTPRTGLLVTHNALEAAFLADRVVVLGGRPAQVVREYRIDRPRPRSPEDPELFDIHRQIVAALA</sequence>
<dbReference type="GO" id="GO:0005524">
    <property type="term" value="F:ATP binding"/>
    <property type="evidence" value="ECO:0007669"/>
    <property type="project" value="UniProtKB-KW"/>
</dbReference>
<proteinExistence type="predicted"/>
<dbReference type="InterPro" id="IPR050166">
    <property type="entry name" value="ABC_transporter_ATP-bind"/>
</dbReference>
<dbReference type="EMBL" id="FMIA01000002">
    <property type="protein sequence ID" value="SCL55735.1"/>
    <property type="molecule type" value="Genomic_DNA"/>
</dbReference>
<keyword evidence="6" id="KW-1185">Reference proteome</keyword>
<evidence type="ECO:0000256" key="2">
    <source>
        <dbReference type="ARBA" id="ARBA00022741"/>
    </source>
</evidence>
<dbReference type="InterPro" id="IPR003439">
    <property type="entry name" value="ABC_transporter-like_ATP-bd"/>
</dbReference>
<dbReference type="InterPro" id="IPR027417">
    <property type="entry name" value="P-loop_NTPase"/>
</dbReference>
<evidence type="ECO:0000313" key="6">
    <source>
        <dbReference type="Proteomes" id="UP000198937"/>
    </source>
</evidence>
<dbReference type="GO" id="GO:0016887">
    <property type="term" value="F:ATP hydrolysis activity"/>
    <property type="evidence" value="ECO:0007669"/>
    <property type="project" value="InterPro"/>
</dbReference>